<name>A0A5B7JTM0_PORTR</name>
<proteinExistence type="predicted"/>
<gene>
    <name evidence="1" type="ORF">E2C01_093302</name>
</gene>
<dbReference type="EMBL" id="VSRR010112177">
    <property type="protein sequence ID" value="MPC97955.1"/>
    <property type="molecule type" value="Genomic_DNA"/>
</dbReference>
<accession>A0A5B7JTM0</accession>
<dbReference type="AlphaFoldDB" id="A0A5B7JTM0"/>
<evidence type="ECO:0000313" key="1">
    <source>
        <dbReference type="EMBL" id="MPC97955.1"/>
    </source>
</evidence>
<protein>
    <submittedName>
        <fullName evidence="1">Uncharacterized protein</fullName>
    </submittedName>
</protein>
<organism evidence="1 2">
    <name type="scientific">Portunus trituberculatus</name>
    <name type="common">Swimming crab</name>
    <name type="synonym">Neptunus trituberculatus</name>
    <dbReference type="NCBI Taxonomy" id="210409"/>
    <lineage>
        <taxon>Eukaryota</taxon>
        <taxon>Metazoa</taxon>
        <taxon>Ecdysozoa</taxon>
        <taxon>Arthropoda</taxon>
        <taxon>Crustacea</taxon>
        <taxon>Multicrustacea</taxon>
        <taxon>Malacostraca</taxon>
        <taxon>Eumalacostraca</taxon>
        <taxon>Eucarida</taxon>
        <taxon>Decapoda</taxon>
        <taxon>Pleocyemata</taxon>
        <taxon>Brachyura</taxon>
        <taxon>Eubrachyura</taxon>
        <taxon>Portunoidea</taxon>
        <taxon>Portunidae</taxon>
        <taxon>Portuninae</taxon>
        <taxon>Portunus</taxon>
    </lineage>
</organism>
<comment type="caution">
    <text evidence="1">The sequence shown here is derived from an EMBL/GenBank/DDBJ whole genome shotgun (WGS) entry which is preliminary data.</text>
</comment>
<keyword evidence="2" id="KW-1185">Reference proteome</keyword>
<evidence type="ECO:0000313" key="2">
    <source>
        <dbReference type="Proteomes" id="UP000324222"/>
    </source>
</evidence>
<sequence length="94" mass="10284">MEAGDGGGLVRVIGGDGQPHYRDGLAYICYPPQPPTPPTPASPRLNYRVSLAPLPLLLPSTPASFNHSSTMTRFHIHSAYYLVILHSFRNLRGE</sequence>
<reference evidence="1 2" key="1">
    <citation type="submission" date="2019-05" db="EMBL/GenBank/DDBJ databases">
        <title>Another draft genome of Portunus trituberculatus and its Hox gene families provides insights of decapod evolution.</title>
        <authorList>
            <person name="Jeong J.-H."/>
            <person name="Song I."/>
            <person name="Kim S."/>
            <person name="Choi T."/>
            <person name="Kim D."/>
            <person name="Ryu S."/>
            <person name="Kim W."/>
        </authorList>
    </citation>
    <scope>NUCLEOTIDE SEQUENCE [LARGE SCALE GENOMIC DNA]</scope>
    <source>
        <tissue evidence="1">Muscle</tissue>
    </source>
</reference>
<dbReference type="Proteomes" id="UP000324222">
    <property type="component" value="Unassembled WGS sequence"/>
</dbReference>